<dbReference type="GO" id="GO:0005524">
    <property type="term" value="F:ATP binding"/>
    <property type="evidence" value="ECO:0007669"/>
    <property type="project" value="UniProtKB-KW"/>
</dbReference>
<evidence type="ECO:0000256" key="3">
    <source>
        <dbReference type="ARBA" id="ARBA00022840"/>
    </source>
</evidence>
<evidence type="ECO:0000256" key="1">
    <source>
        <dbReference type="ARBA" id="ARBA00022448"/>
    </source>
</evidence>
<dbReference type="InterPro" id="IPR003593">
    <property type="entry name" value="AAA+_ATPase"/>
</dbReference>
<dbReference type="InterPro" id="IPR003439">
    <property type="entry name" value="ABC_transporter-like_ATP-bd"/>
</dbReference>
<dbReference type="EMBL" id="JAVUPU010000003">
    <property type="protein sequence ID" value="MDT9598659.1"/>
    <property type="molecule type" value="Genomic_DNA"/>
</dbReference>
<comment type="caution">
    <text evidence="5">The sequence shown here is derived from an EMBL/GenBank/DDBJ whole genome shotgun (WGS) entry which is preliminary data.</text>
</comment>
<keyword evidence="2" id="KW-0547">Nucleotide-binding</keyword>
<sequence>MSMIATHPSIPAVLQAIDLSKWLPLGDTRIDILNSVSLEVVHGEWVAVTGPSGSGKSTLLGLLAGLDEPSGGEVRLSGQNLFDAPEPELARMRNRAIGIVFQSFHLIPTLTACENVEVPMQIGPDRANASRRARELLEMVGLGDRLHHRPFQLSGGQQQRVAIARSLANSPDLILADEPTGNLDSKTATAILDLFDRLKRDLGLTIVMITHDPGVAARADRTITIVDGRVAAPPQ</sequence>
<dbReference type="Gene3D" id="3.40.50.300">
    <property type="entry name" value="P-loop containing nucleotide triphosphate hydrolases"/>
    <property type="match status" value="1"/>
</dbReference>
<name>A0ABU3Q5G7_9SPHN</name>
<dbReference type="InterPro" id="IPR017911">
    <property type="entry name" value="MacB-like_ATP-bd"/>
</dbReference>
<organism evidence="5 6">
    <name type="scientific">Sphingosinicella rhizophila</name>
    <dbReference type="NCBI Taxonomy" id="3050082"/>
    <lineage>
        <taxon>Bacteria</taxon>
        <taxon>Pseudomonadati</taxon>
        <taxon>Pseudomonadota</taxon>
        <taxon>Alphaproteobacteria</taxon>
        <taxon>Sphingomonadales</taxon>
        <taxon>Sphingosinicellaceae</taxon>
        <taxon>Sphingosinicella</taxon>
    </lineage>
</organism>
<proteinExistence type="predicted"/>
<evidence type="ECO:0000313" key="6">
    <source>
        <dbReference type="Proteomes" id="UP001259572"/>
    </source>
</evidence>
<reference evidence="5 6" key="1">
    <citation type="submission" date="2023-05" db="EMBL/GenBank/DDBJ databases">
        <authorList>
            <person name="Guo Y."/>
        </authorList>
    </citation>
    <scope>NUCLEOTIDE SEQUENCE [LARGE SCALE GENOMIC DNA]</scope>
    <source>
        <strain evidence="5 6">GR2756</strain>
    </source>
</reference>
<dbReference type="PROSITE" id="PS00211">
    <property type="entry name" value="ABC_TRANSPORTER_1"/>
    <property type="match status" value="1"/>
</dbReference>
<evidence type="ECO:0000256" key="2">
    <source>
        <dbReference type="ARBA" id="ARBA00022741"/>
    </source>
</evidence>
<accession>A0ABU3Q5G7</accession>
<protein>
    <submittedName>
        <fullName evidence="5">ABC transporter ATP-binding protein</fullName>
    </submittedName>
</protein>
<dbReference type="PROSITE" id="PS50893">
    <property type="entry name" value="ABC_TRANSPORTER_2"/>
    <property type="match status" value="1"/>
</dbReference>
<keyword evidence="6" id="KW-1185">Reference proteome</keyword>
<dbReference type="SMART" id="SM00382">
    <property type="entry name" value="AAA"/>
    <property type="match status" value="1"/>
</dbReference>
<keyword evidence="1" id="KW-0813">Transport</keyword>
<dbReference type="CDD" id="cd03255">
    <property type="entry name" value="ABC_MJ0796_LolCDE_FtsE"/>
    <property type="match status" value="1"/>
</dbReference>
<dbReference type="InterPro" id="IPR027417">
    <property type="entry name" value="P-loop_NTPase"/>
</dbReference>
<feature type="domain" description="ABC transporter" evidence="4">
    <location>
        <begin position="14"/>
        <end position="235"/>
    </location>
</feature>
<evidence type="ECO:0000259" key="4">
    <source>
        <dbReference type="PROSITE" id="PS50893"/>
    </source>
</evidence>
<dbReference type="InterPro" id="IPR017871">
    <property type="entry name" value="ABC_transporter-like_CS"/>
</dbReference>
<evidence type="ECO:0000313" key="5">
    <source>
        <dbReference type="EMBL" id="MDT9598659.1"/>
    </source>
</evidence>
<dbReference type="InterPro" id="IPR015854">
    <property type="entry name" value="ABC_transpr_LolD-like"/>
</dbReference>
<dbReference type="SUPFAM" id="SSF52540">
    <property type="entry name" value="P-loop containing nucleoside triphosphate hydrolases"/>
    <property type="match status" value="1"/>
</dbReference>
<gene>
    <name evidence="5" type="ORF">RQX22_06830</name>
</gene>
<dbReference type="Proteomes" id="UP001259572">
    <property type="component" value="Unassembled WGS sequence"/>
</dbReference>
<dbReference type="Pfam" id="PF00005">
    <property type="entry name" value="ABC_tran"/>
    <property type="match status" value="1"/>
</dbReference>
<dbReference type="PANTHER" id="PTHR24220">
    <property type="entry name" value="IMPORT ATP-BINDING PROTEIN"/>
    <property type="match status" value="1"/>
</dbReference>
<keyword evidence="3 5" id="KW-0067">ATP-binding</keyword>